<dbReference type="InterPro" id="IPR036188">
    <property type="entry name" value="FAD/NAD-bd_sf"/>
</dbReference>
<evidence type="ECO:0000256" key="1">
    <source>
        <dbReference type="ARBA" id="ARBA00001974"/>
    </source>
</evidence>
<proteinExistence type="inferred from homology"/>
<reference evidence="9" key="2">
    <citation type="submission" date="2020-05" db="UniProtKB">
        <authorList>
            <consortium name="EnsemblMetazoa"/>
        </authorList>
    </citation>
    <scope>IDENTIFICATION</scope>
    <source>
        <strain evidence="9">Indian</strain>
    </source>
</reference>
<comment type="similarity">
    <text evidence="2 8">Belongs to the FMO family.</text>
</comment>
<dbReference type="VEuPathDB" id="VectorBase:ASTE006655"/>
<evidence type="ECO:0000256" key="7">
    <source>
        <dbReference type="ARBA" id="ARBA00023033"/>
    </source>
</evidence>
<comment type="cofactor">
    <cofactor evidence="1 8">
        <name>FAD</name>
        <dbReference type="ChEBI" id="CHEBI:57692"/>
    </cofactor>
</comment>
<dbReference type="PANTHER" id="PTHR23023">
    <property type="entry name" value="DIMETHYLANILINE MONOOXYGENASE"/>
    <property type="match status" value="1"/>
</dbReference>
<dbReference type="Proteomes" id="UP000076408">
    <property type="component" value="Unassembled WGS sequence"/>
</dbReference>
<keyword evidence="4 8" id="KW-0274">FAD</keyword>
<evidence type="ECO:0000313" key="9">
    <source>
        <dbReference type="EnsemblMetazoa" id="ASTEI06762-PA"/>
    </source>
</evidence>
<dbReference type="Pfam" id="PF00743">
    <property type="entry name" value="FMO-like"/>
    <property type="match status" value="4"/>
</dbReference>
<evidence type="ECO:0000256" key="8">
    <source>
        <dbReference type="RuleBase" id="RU361177"/>
    </source>
</evidence>
<dbReference type="AlphaFoldDB" id="A0A182YE76"/>
<dbReference type="GO" id="GO:0004499">
    <property type="term" value="F:N,N-dimethylaniline monooxygenase activity"/>
    <property type="evidence" value="ECO:0007669"/>
    <property type="project" value="InterPro"/>
</dbReference>
<evidence type="ECO:0000256" key="6">
    <source>
        <dbReference type="ARBA" id="ARBA00023002"/>
    </source>
</evidence>
<dbReference type="VEuPathDB" id="VectorBase:ASTEI06762"/>
<keyword evidence="10" id="KW-1185">Reference proteome</keyword>
<dbReference type="InterPro" id="IPR050346">
    <property type="entry name" value="FMO-like"/>
</dbReference>
<dbReference type="FunFam" id="3.50.50.60:FF:000138">
    <property type="entry name" value="Flavin-containing monooxygenase"/>
    <property type="match status" value="2"/>
</dbReference>
<dbReference type="STRING" id="30069.A0A182YE76"/>
<dbReference type="EnsemblMetazoa" id="ASTEI06762-RA">
    <property type="protein sequence ID" value="ASTEI06762-PA"/>
    <property type="gene ID" value="ASTEI06762"/>
</dbReference>
<dbReference type="OMA" id="CYEREEQ"/>
<evidence type="ECO:0000313" key="10">
    <source>
        <dbReference type="Proteomes" id="UP000076408"/>
    </source>
</evidence>
<keyword evidence="3 8" id="KW-0285">Flavoprotein</keyword>
<keyword evidence="5" id="KW-0521">NADP</keyword>
<dbReference type="SUPFAM" id="SSF51905">
    <property type="entry name" value="FAD/NAD(P)-binding domain"/>
    <property type="match status" value="4"/>
</dbReference>
<organism evidence="9 10">
    <name type="scientific">Anopheles stephensi</name>
    <name type="common">Indo-Pakistan malaria mosquito</name>
    <dbReference type="NCBI Taxonomy" id="30069"/>
    <lineage>
        <taxon>Eukaryota</taxon>
        <taxon>Metazoa</taxon>
        <taxon>Ecdysozoa</taxon>
        <taxon>Arthropoda</taxon>
        <taxon>Hexapoda</taxon>
        <taxon>Insecta</taxon>
        <taxon>Pterygota</taxon>
        <taxon>Neoptera</taxon>
        <taxon>Endopterygota</taxon>
        <taxon>Diptera</taxon>
        <taxon>Nematocera</taxon>
        <taxon>Culicoidea</taxon>
        <taxon>Culicidae</taxon>
        <taxon>Anophelinae</taxon>
        <taxon>Anopheles</taxon>
    </lineage>
</organism>
<reference evidence="10" key="1">
    <citation type="journal article" date="2014" name="Genome Biol.">
        <title>Genome analysis of a major urban malaria vector mosquito, Anopheles stephensi.</title>
        <authorList>
            <person name="Jiang X."/>
            <person name="Peery A."/>
            <person name="Hall A.B."/>
            <person name="Sharma A."/>
            <person name="Chen X.G."/>
            <person name="Waterhouse R.M."/>
            <person name="Komissarov A."/>
            <person name="Riehle M.M."/>
            <person name="Shouche Y."/>
            <person name="Sharakhova M.V."/>
            <person name="Lawson D."/>
            <person name="Pakpour N."/>
            <person name="Arensburger P."/>
            <person name="Davidson V.L."/>
            <person name="Eiglmeier K."/>
            <person name="Emrich S."/>
            <person name="George P."/>
            <person name="Kennedy R.C."/>
            <person name="Mane S.P."/>
            <person name="Maslen G."/>
            <person name="Oringanje C."/>
            <person name="Qi Y."/>
            <person name="Settlage R."/>
            <person name="Tojo M."/>
            <person name="Tubio J.M."/>
            <person name="Unger M.F."/>
            <person name="Wang B."/>
            <person name="Vernick K.D."/>
            <person name="Ribeiro J.M."/>
            <person name="James A.A."/>
            <person name="Michel K."/>
            <person name="Riehle M.A."/>
            <person name="Luckhart S."/>
            <person name="Sharakhov I.V."/>
            <person name="Tu Z."/>
        </authorList>
    </citation>
    <scope>NUCLEOTIDE SEQUENCE [LARGE SCALE GENOMIC DNA]</scope>
    <source>
        <strain evidence="10">Indian</strain>
    </source>
</reference>
<sequence>VIIVSFTCCRTNCGTEQQKRYCVIGAGSSGVCAAKTILASGGSVTVYERTDQIGGTWVYTDEVGTDRYGLPVHTSMYEGLKTNLPKEIMGFPGYEMPSQDASYVRSDEVLQFIRDYSDHYHVTERIAFGHLVQEVKPITVGSAGWSVTVRNLASGLMTTETFDYVLVCNGHYHTPFVPSYPGRECFRGKQLHSHDYRKSSIFKDQLVLVIGAGPSGTDLTLEAAKMAKTVYFSHHVPEKLKQLVFPANVLQVPDVSRILPDGVEFVDGSQRPVTVIFYCTGFRSSFPFLHPDCGVQVDDNWVRPLYKHVLNVNHPSMAFIGLPFYVCATLMFDLQARFCVKFYSGQLPMPGQQEMLLDHEREMNERWSKGLQKRQAHMMGADYQGQYYRSLADRAQIEPIPKVMTDMHIDSGRRKKEDLQHYRNDVYRVVDENTFVKCDITELHRLRKDYCIIGAGMAGLAAARRVLEAGGEVMIFERMDQIGGTWIYTDEVGVDRYGLPVHTSMYRGLRTNLPKEVMGYPDFPIPAQSASYIVSEDILSFLRLYADRYGIKRHIKFGHHVVQVRPTDGDRWIVKVENLAKQQKHQYVFDFLFICNGHYHTPNVPEVPGREAFRGQQLHSHDYRCAEHYKDKAVLVIGAGPSGMDIALELAKTASRVTISHHMDRLTFPFPANLTQQPDVSLLTETGAKFTNGAEESFDVVLYCTGFRYNFPFLGADCGIQVQENYVQPLYKHCLNINHPTMAFIGLPFYVCAAQMMDLQVRFCMQYFTGKQRLPAASDMRQDMEQEMEDRLRRGYKRRHAHMMGPEQGRYYDDLARTGNIETIAPVMTKLHNESSQRFVDDLIHFREDVFAIVDDEQFVYVNGPREAIEL</sequence>
<dbReference type="GO" id="GO:0050660">
    <property type="term" value="F:flavin adenine dinucleotide binding"/>
    <property type="evidence" value="ECO:0007669"/>
    <property type="project" value="InterPro"/>
</dbReference>
<dbReference type="EC" id="1.-.-.-" evidence="8"/>
<evidence type="ECO:0000256" key="5">
    <source>
        <dbReference type="ARBA" id="ARBA00022857"/>
    </source>
</evidence>
<evidence type="ECO:0000256" key="3">
    <source>
        <dbReference type="ARBA" id="ARBA00022630"/>
    </source>
</evidence>
<evidence type="ECO:0000256" key="4">
    <source>
        <dbReference type="ARBA" id="ARBA00022827"/>
    </source>
</evidence>
<name>A0A182YE76_ANOST</name>
<keyword evidence="6 8" id="KW-0560">Oxidoreductase</keyword>
<dbReference type="Gene3D" id="3.50.50.60">
    <property type="entry name" value="FAD/NAD(P)-binding domain"/>
    <property type="match status" value="4"/>
</dbReference>
<keyword evidence="7 8" id="KW-0503">Monooxygenase</keyword>
<dbReference type="PRINTS" id="PR00370">
    <property type="entry name" value="FMOXYGENASE"/>
</dbReference>
<dbReference type="GO" id="GO:0050661">
    <property type="term" value="F:NADP binding"/>
    <property type="evidence" value="ECO:0007669"/>
    <property type="project" value="InterPro"/>
</dbReference>
<evidence type="ECO:0000256" key="2">
    <source>
        <dbReference type="ARBA" id="ARBA00009183"/>
    </source>
</evidence>
<dbReference type="InterPro" id="IPR020946">
    <property type="entry name" value="Flavin_mOase-like"/>
</dbReference>
<dbReference type="VEuPathDB" id="VectorBase:ASTEI20_035889"/>
<dbReference type="InterPro" id="IPR000960">
    <property type="entry name" value="Flavin_mOase"/>
</dbReference>
<accession>A0A182YE76</accession>
<protein>
    <recommendedName>
        <fullName evidence="8">Flavin-containing monooxygenase</fullName>
        <ecNumber evidence="8">1.-.-.-</ecNumber>
    </recommendedName>
</protein>